<name>A0A1R4HF89_9GAMM</name>
<gene>
    <name evidence="2" type="ORF">CRENPOLYSF1_550033</name>
</gene>
<evidence type="ECO:0000259" key="1">
    <source>
        <dbReference type="Pfam" id="PF24793"/>
    </source>
</evidence>
<dbReference type="SUPFAM" id="SSF75005">
    <property type="entry name" value="Arabinanase/levansucrase/invertase"/>
    <property type="match status" value="1"/>
</dbReference>
<feature type="domain" description="Glucosamine inositolphosphorylceramide transferase 1 N-terminal" evidence="1">
    <location>
        <begin position="233"/>
        <end position="438"/>
    </location>
</feature>
<dbReference type="Pfam" id="PF24793">
    <property type="entry name" value="GINT1_N"/>
    <property type="match status" value="1"/>
</dbReference>
<keyword evidence="3" id="KW-1185">Reference proteome</keyword>
<dbReference type="AlphaFoldDB" id="A0A1R4HF89"/>
<protein>
    <recommendedName>
        <fullName evidence="1">Glucosamine inositolphosphorylceramide transferase 1 N-terminal domain-containing protein</fullName>
    </recommendedName>
</protein>
<evidence type="ECO:0000313" key="2">
    <source>
        <dbReference type="EMBL" id="SJM94560.1"/>
    </source>
</evidence>
<dbReference type="EMBL" id="FUKI01000132">
    <property type="protein sequence ID" value="SJM94560.1"/>
    <property type="molecule type" value="Genomic_DNA"/>
</dbReference>
<dbReference type="InterPro" id="IPR023296">
    <property type="entry name" value="Glyco_hydro_beta-prop_sf"/>
</dbReference>
<accession>A0A1R4HF89</accession>
<organism evidence="2 3">
    <name type="scientific">Crenothrix polyspora</name>
    <dbReference type="NCBI Taxonomy" id="360316"/>
    <lineage>
        <taxon>Bacteria</taxon>
        <taxon>Pseudomonadati</taxon>
        <taxon>Pseudomonadota</taxon>
        <taxon>Gammaproteobacteria</taxon>
        <taxon>Methylococcales</taxon>
        <taxon>Crenotrichaceae</taxon>
        <taxon>Crenothrix</taxon>
    </lineage>
</organism>
<sequence length="476" mass="53814">MAVACGVKIKDSAETEILMAIIPHKVIIRLTEPQPNWAQAGVAAINNLRGVEVLVATSQLTPDVILHYGDNPVEACQQYGYGRLGFWFFRFAGRDIDVLKAARHSAAKNLPLEVSLWVRFVDGRCQCLYQSFGFHEPFVVKRGVATNLAKAAYFPVRVLTTYCKTTLLPAITPEIMMIESSACHARFAEAKAIAQKIVRKIIYKEQWFVVAGLSKDECLDMHAQWVLDPGSGCFWADPFPVEHDGRCWVMVEELPYASGRGHLAAIELFNDGTYSASQPVMSGDQHLSYPFVFSWHNALYMLPESSAARNVVLWKCLQFPDRWEQAAVLLTDLRAVDATLIEYQDMWWMFVAMAHEGACVHDELHVYFADSPLGPWQAHPENPVKSDARNARPAGNLYIENGILYRPAQDCATEYGKATVLNRVDCLDKQHFSETPIARLDSQWRKDFLRTHTLSRSENIWAVDGLRLIPRWRLPS</sequence>
<dbReference type="Gene3D" id="2.115.10.20">
    <property type="entry name" value="Glycosyl hydrolase domain, family 43"/>
    <property type="match status" value="1"/>
</dbReference>
<dbReference type="RefSeq" id="WP_087144367.1">
    <property type="nucleotide sequence ID" value="NZ_FUKI01000132.1"/>
</dbReference>
<dbReference type="InterPro" id="IPR056442">
    <property type="entry name" value="GINT1_N"/>
</dbReference>
<dbReference type="Proteomes" id="UP000195667">
    <property type="component" value="Unassembled WGS sequence"/>
</dbReference>
<dbReference type="OrthoDB" id="3771157at2"/>
<proteinExistence type="predicted"/>
<reference evidence="3" key="1">
    <citation type="submission" date="2017-02" db="EMBL/GenBank/DDBJ databases">
        <authorList>
            <person name="Daims H."/>
        </authorList>
    </citation>
    <scope>NUCLEOTIDE SEQUENCE [LARGE SCALE GENOMIC DNA]</scope>
</reference>
<evidence type="ECO:0000313" key="3">
    <source>
        <dbReference type="Proteomes" id="UP000195667"/>
    </source>
</evidence>